<dbReference type="Proteomes" id="UP001612741">
    <property type="component" value="Unassembled WGS sequence"/>
</dbReference>
<evidence type="ECO:0000313" key="2">
    <source>
        <dbReference type="EMBL" id="MFI6500433.1"/>
    </source>
</evidence>
<gene>
    <name evidence="2" type="ORF">ACIBG2_23850</name>
</gene>
<organism evidence="2 3">
    <name type="scientific">Nonomuraea typhae</name>
    <dbReference type="NCBI Taxonomy" id="2603600"/>
    <lineage>
        <taxon>Bacteria</taxon>
        <taxon>Bacillati</taxon>
        <taxon>Actinomycetota</taxon>
        <taxon>Actinomycetes</taxon>
        <taxon>Streptosporangiales</taxon>
        <taxon>Streptosporangiaceae</taxon>
        <taxon>Nonomuraea</taxon>
    </lineage>
</organism>
<dbReference type="EMBL" id="JBITGY010000006">
    <property type="protein sequence ID" value="MFI6500433.1"/>
    <property type="molecule type" value="Genomic_DNA"/>
</dbReference>
<name>A0ABW7YYX9_9ACTN</name>
<feature type="transmembrane region" description="Helical" evidence="1">
    <location>
        <begin position="35"/>
        <end position="54"/>
    </location>
</feature>
<reference evidence="2 3" key="1">
    <citation type="submission" date="2024-10" db="EMBL/GenBank/DDBJ databases">
        <title>The Natural Products Discovery Center: Release of the First 8490 Sequenced Strains for Exploring Actinobacteria Biosynthetic Diversity.</title>
        <authorList>
            <person name="Kalkreuter E."/>
            <person name="Kautsar S.A."/>
            <person name="Yang D."/>
            <person name="Bader C.D."/>
            <person name="Teijaro C.N."/>
            <person name="Fluegel L."/>
            <person name="Davis C.M."/>
            <person name="Simpson J.R."/>
            <person name="Lauterbach L."/>
            <person name="Steele A.D."/>
            <person name="Gui C."/>
            <person name="Meng S."/>
            <person name="Li G."/>
            <person name="Viehrig K."/>
            <person name="Ye F."/>
            <person name="Su P."/>
            <person name="Kiefer A.F."/>
            <person name="Nichols A."/>
            <person name="Cepeda A.J."/>
            <person name="Yan W."/>
            <person name="Fan B."/>
            <person name="Jiang Y."/>
            <person name="Adhikari A."/>
            <person name="Zheng C.-J."/>
            <person name="Schuster L."/>
            <person name="Cowan T.M."/>
            <person name="Smanski M.J."/>
            <person name="Chevrette M.G."/>
            <person name="De Carvalho L.P.S."/>
            <person name="Shen B."/>
        </authorList>
    </citation>
    <scope>NUCLEOTIDE SEQUENCE [LARGE SCALE GENOMIC DNA]</scope>
    <source>
        <strain evidence="2 3">NPDC050545</strain>
    </source>
</reference>
<sequence>MTKQLREVLDEWAGEVRVPHDLADRVLRRRARRPWVNGVVAAGVAVVLAVVVIVPPRQGDDMTVQPAVEVTLPERPSPAPTDVRADVDNVPPRKMIAAGNYAISAYFTTSIEKLEGRWERARRTWWLLDPQTGTYEKTPYAWLDVAPGMQVAAVLEGEVMGRRVGILDMTTRQFLTWIDLGQDVLGLKWSPDGTKLLATAYPDYPERWERQNANSQLTVDANRTGFVIVDVPTKKVDFRPLPLDENLVQGSHLSWNLDGTLVWELIGGPKPLYYSLGGRPHEAPKEDYSDAGVAALSPNGKLLLGQAGLPTRITDAASGQVVGRQQVLQLHAWADDESVIALGCMDDCPSEFVSALVLIGVDGTEKTRLSGYQNSQKDGSWWGVLTPR</sequence>
<evidence type="ECO:0008006" key="4">
    <source>
        <dbReference type="Google" id="ProtNLM"/>
    </source>
</evidence>
<keyword evidence="1" id="KW-0472">Membrane</keyword>
<keyword evidence="1" id="KW-1133">Transmembrane helix</keyword>
<dbReference type="SUPFAM" id="SSF82171">
    <property type="entry name" value="DPP6 N-terminal domain-like"/>
    <property type="match status" value="1"/>
</dbReference>
<dbReference type="RefSeq" id="WP_397084325.1">
    <property type="nucleotide sequence ID" value="NZ_JBITGY010000006.1"/>
</dbReference>
<evidence type="ECO:0000256" key="1">
    <source>
        <dbReference type="SAM" id="Phobius"/>
    </source>
</evidence>
<keyword evidence="1" id="KW-0812">Transmembrane</keyword>
<accession>A0ABW7YYX9</accession>
<protein>
    <recommendedName>
        <fullName evidence="4">WD40 repeat domain-containing protein</fullName>
    </recommendedName>
</protein>
<comment type="caution">
    <text evidence="2">The sequence shown here is derived from an EMBL/GenBank/DDBJ whole genome shotgun (WGS) entry which is preliminary data.</text>
</comment>
<evidence type="ECO:0000313" key="3">
    <source>
        <dbReference type="Proteomes" id="UP001612741"/>
    </source>
</evidence>
<proteinExistence type="predicted"/>
<keyword evidence="3" id="KW-1185">Reference proteome</keyword>